<evidence type="ECO:0000313" key="1">
    <source>
        <dbReference type="EMBL" id="KAA3526109.1"/>
    </source>
</evidence>
<dbReference type="RefSeq" id="WP_149916849.1">
    <property type="nucleotide sequence ID" value="NZ_CP118259.1"/>
</dbReference>
<sequence length="70" mass="7809">MADDWDLCRNRSAAMSAAMAVPLEVNQALAVIILWNSGFFDTLDIARMLTLKEDAVYRTIHAARDVRAGR</sequence>
<dbReference type="AlphaFoldDB" id="A0A6A9UAX1"/>
<accession>A0A6A9UAX1</accession>
<comment type="caution">
    <text evidence="1">The sequence shown here is derived from an EMBL/GenBank/DDBJ whole genome shotgun (WGS) entry which is preliminary data.</text>
</comment>
<dbReference type="Proteomes" id="UP000436911">
    <property type="component" value="Unassembled WGS sequence"/>
</dbReference>
<name>A0A6A9UAX1_AGRVI</name>
<dbReference type="EMBL" id="QUSG01000008">
    <property type="protein sequence ID" value="KAA3526109.1"/>
    <property type="molecule type" value="Genomic_DNA"/>
</dbReference>
<evidence type="ECO:0000313" key="2">
    <source>
        <dbReference type="Proteomes" id="UP000436911"/>
    </source>
</evidence>
<protein>
    <submittedName>
        <fullName evidence="1">Uncharacterized protein</fullName>
    </submittedName>
</protein>
<organism evidence="1 2">
    <name type="scientific">Agrobacterium vitis</name>
    <name type="common">Rhizobium vitis</name>
    <dbReference type="NCBI Taxonomy" id="373"/>
    <lineage>
        <taxon>Bacteria</taxon>
        <taxon>Pseudomonadati</taxon>
        <taxon>Pseudomonadota</taxon>
        <taxon>Alphaproteobacteria</taxon>
        <taxon>Hyphomicrobiales</taxon>
        <taxon>Rhizobiaceae</taxon>
        <taxon>Rhizobium/Agrobacterium group</taxon>
        <taxon>Agrobacterium</taxon>
    </lineage>
</organism>
<reference evidence="1 2" key="1">
    <citation type="submission" date="2018-08" db="EMBL/GenBank/DDBJ databases">
        <title>Genome sequencing of Agrobacterium vitis strain ICMP 10754.</title>
        <authorList>
            <person name="Visnovsky S.B."/>
            <person name="Pitman A.R."/>
        </authorList>
    </citation>
    <scope>NUCLEOTIDE SEQUENCE [LARGE SCALE GENOMIC DNA]</scope>
    <source>
        <strain evidence="1 2">ICMP 10754</strain>
    </source>
</reference>
<proteinExistence type="predicted"/>
<gene>
    <name evidence="1" type="ORF">DXT89_16415</name>
</gene>